<dbReference type="Proteomes" id="UP000000377">
    <property type="component" value="Chromosome"/>
</dbReference>
<dbReference type="SUPFAM" id="SSF53383">
    <property type="entry name" value="PLP-dependent transferases"/>
    <property type="match status" value="1"/>
</dbReference>
<dbReference type="PATRIC" id="fig|749414.3.peg.5368"/>
<feature type="domain" description="Aminotransferase class I/classII large" evidence="1">
    <location>
        <begin position="17"/>
        <end position="65"/>
    </location>
</feature>
<proteinExistence type="predicted"/>
<dbReference type="eggNOG" id="COG0436">
    <property type="taxonomic scope" value="Bacteria"/>
</dbReference>
<evidence type="ECO:0000313" key="2">
    <source>
        <dbReference type="EMBL" id="ADI08313.1"/>
    </source>
</evidence>
<dbReference type="GO" id="GO:0008483">
    <property type="term" value="F:transaminase activity"/>
    <property type="evidence" value="ECO:0007669"/>
    <property type="project" value="UniProtKB-KW"/>
</dbReference>
<dbReference type="KEGG" id="sbh:SBI_05193"/>
<dbReference type="Pfam" id="PF00155">
    <property type="entry name" value="Aminotran_1_2"/>
    <property type="match status" value="1"/>
</dbReference>
<dbReference type="GO" id="GO:0030170">
    <property type="term" value="F:pyridoxal phosphate binding"/>
    <property type="evidence" value="ECO:0007669"/>
    <property type="project" value="InterPro"/>
</dbReference>
<dbReference type="HOGENOM" id="CLU_2703124_0_0_11"/>
<reference evidence="2 3" key="1">
    <citation type="journal article" date="2010" name="J. Bacteriol.">
        <title>Genome sequence of the milbemycin-producing bacterium Streptomyces bingchenggensis.</title>
        <authorList>
            <person name="Wang X.J."/>
            <person name="Yan Y.J."/>
            <person name="Zhang B."/>
            <person name="An J."/>
            <person name="Wang J.J."/>
            <person name="Tian J."/>
            <person name="Jiang L."/>
            <person name="Chen Y.H."/>
            <person name="Huang S.X."/>
            <person name="Yin M."/>
            <person name="Zhang J."/>
            <person name="Gao A.L."/>
            <person name="Liu C.X."/>
            <person name="Zhu Z.X."/>
            <person name="Xiang W.S."/>
        </authorList>
    </citation>
    <scope>NUCLEOTIDE SEQUENCE [LARGE SCALE GENOMIC DNA]</scope>
    <source>
        <strain evidence="2 3">BCW-1</strain>
    </source>
</reference>
<keyword evidence="2" id="KW-0808">Transferase</keyword>
<dbReference type="InterPro" id="IPR015422">
    <property type="entry name" value="PyrdxlP-dep_Trfase_small"/>
</dbReference>
<dbReference type="Gene3D" id="3.90.1150.10">
    <property type="entry name" value="Aspartate Aminotransferase, domain 1"/>
    <property type="match status" value="1"/>
</dbReference>
<dbReference type="STRING" id="749414.SBI_05193"/>
<keyword evidence="3" id="KW-1185">Reference proteome</keyword>
<dbReference type="InterPro" id="IPR015424">
    <property type="entry name" value="PyrdxlP-dep_Trfase"/>
</dbReference>
<gene>
    <name evidence="2" type="ordered locus">SBI_05193</name>
</gene>
<dbReference type="InterPro" id="IPR004839">
    <property type="entry name" value="Aminotransferase_I/II_large"/>
</dbReference>
<dbReference type="AlphaFoldDB" id="D7C6S6"/>
<protein>
    <submittedName>
        <fullName evidence="2">Aminotransferase class I and II</fullName>
    </submittedName>
</protein>
<accession>D7C6S6</accession>
<dbReference type="EMBL" id="CP002047">
    <property type="protein sequence ID" value="ADI08313.1"/>
    <property type="molecule type" value="Genomic_DNA"/>
</dbReference>
<organism evidence="2 3">
    <name type="scientific">Streptomyces bingchenggensis (strain BCW-1)</name>
    <dbReference type="NCBI Taxonomy" id="749414"/>
    <lineage>
        <taxon>Bacteria</taxon>
        <taxon>Bacillati</taxon>
        <taxon>Actinomycetota</taxon>
        <taxon>Actinomycetes</taxon>
        <taxon>Kitasatosporales</taxon>
        <taxon>Streptomycetaceae</taxon>
        <taxon>Streptomyces</taxon>
    </lineage>
</organism>
<keyword evidence="2" id="KW-0032">Aminotransferase</keyword>
<name>D7C6S6_STRBB</name>
<sequence length="73" mass="7852">MNCAAQLGKRTPSGDELRTDEDFAAYLLESQHVAVIHGAAYGSPGYFRVSFATRDDVLTEACERIGRACAALS</sequence>
<dbReference type="RefSeq" id="WP_014177780.1">
    <property type="nucleotide sequence ID" value="NC_016582.1"/>
</dbReference>
<evidence type="ECO:0000313" key="3">
    <source>
        <dbReference type="Proteomes" id="UP000000377"/>
    </source>
</evidence>
<evidence type="ECO:0000259" key="1">
    <source>
        <dbReference type="Pfam" id="PF00155"/>
    </source>
</evidence>